<gene>
    <name evidence="6" type="ORF">MBO_07208</name>
</gene>
<dbReference type="PROSITE" id="PS51384">
    <property type="entry name" value="FAD_FR"/>
    <property type="match status" value="1"/>
</dbReference>
<dbReference type="CDD" id="cd06195">
    <property type="entry name" value="FNR1"/>
    <property type="match status" value="1"/>
</dbReference>
<dbReference type="AlphaFoldDB" id="A0A066UCD1"/>
<feature type="domain" description="FAD-binding FR-type" evidence="5">
    <location>
        <begin position="4"/>
        <end position="117"/>
    </location>
</feature>
<reference evidence="6 7" key="1">
    <citation type="journal article" date="2014" name="Genome Announc.">
        <title>Draft Genome Sequence of Moraxella bovoculi Strain 237T (ATCC BAA-1259T) Isolated from a Calf with Infectious Bovine Keratoconjunctivitis.</title>
        <authorList>
            <person name="Calcutt M.J."/>
            <person name="Foecking M.F."/>
            <person name="Martin N.T."/>
            <person name="Mhlanga-Mutangadura T."/>
            <person name="Reilly T.J."/>
        </authorList>
    </citation>
    <scope>NUCLEOTIDE SEQUENCE [LARGE SCALE GENOMIC DNA]</scope>
    <source>
        <strain evidence="6 7">237</strain>
    </source>
</reference>
<dbReference type="SUPFAM" id="SSF52343">
    <property type="entry name" value="Ferredoxin reductase-like, C-terminal NADP-linked domain"/>
    <property type="match status" value="1"/>
</dbReference>
<dbReference type="InterPro" id="IPR001433">
    <property type="entry name" value="OxRdtase_FAD/NAD-bd"/>
</dbReference>
<dbReference type="Gene3D" id="2.40.30.10">
    <property type="entry name" value="Translation factors"/>
    <property type="match status" value="1"/>
</dbReference>
<dbReference type="RefSeq" id="WP_036366166.1">
    <property type="nucleotide sequence ID" value="NZ_AOMT01000026.1"/>
</dbReference>
<evidence type="ECO:0000256" key="1">
    <source>
        <dbReference type="ARBA" id="ARBA00008312"/>
    </source>
</evidence>
<comment type="caution">
    <text evidence="6">The sequence shown here is derived from an EMBL/GenBank/DDBJ whole genome shotgun (WGS) entry which is preliminary data.</text>
</comment>
<dbReference type="EMBL" id="AOMT01000026">
    <property type="protein sequence ID" value="KDN24735.1"/>
    <property type="molecule type" value="Genomic_DNA"/>
</dbReference>
<dbReference type="SUPFAM" id="SSF63380">
    <property type="entry name" value="Riboflavin synthase domain-like"/>
    <property type="match status" value="1"/>
</dbReference>
<comment type="similarity">
    <text evidence="1">Belongs to the ferredoxin--NADP reductase type 1 family.</text>
</comment>
<dbReference type="EC" id="1.18.1.2" evidence="2"/>
<dbReference type="PANTHER" id="PTHR47878">
    <property type="entry name" value="OXIDOREDUCTASE FAD/NAD(P)-BINDING DOMAIN PROTEIN"/>
    <property type="match status" value="1"/>
</dbReference>
<proteinExistence type="inferred from homology"/>
<dbReference type="GO" id="GO:0004324">
    <property type="term" value="F:ferredoxin-NADP+ reductase activity"/>
    <property type="evidence" value="ECO:0007669"/>
    <property type="project" value="UniProtKB-EC"/>
</dbReference>
<dbReference type="InterPro" id="IPR017927">
    <property type="entry name" value="FAD-bd_FR_type"/>
</dbReference>
<protein>
    <recommendedName>
        <fullName evidence="2">ferredoxin--NADP(+) reductase</fullName>
        <ecNumber evidence="2">1.18.1.2</ecNumber>
    </recommendedName>
</protein>
<dbReference type="InterPro" id="IPR039261">
    <property type="entry name" value="FNR_nucleotide-bd"/>
</dbReference>
<dbReference type="InterPro" id="IPR051930">
    <property type="entry name" value="FNR_type-1"/>
</dbReference>
<organism evidence="6 7">
    <name type="scientific">Moraxella bovoculi 237</name>
    <dbReference type="NCBI Taxonomy" id="743974"/>
    <lineage>
        <taxon>Bacteria</taxon>
        <taxon>Pseudomonadati</taxon>
        <taxon>Pseudomonadota</taxon>
        <taxon>Gammaproteobacteria</taxon>
        <taxon>Moraxellales</taxon>
        <taxon>Moraxellaceae</taxon>
        <taxon>Moraxella</taxon>
    </lineage>
</organism>
<dbReference type="OrthoDB" id="9784483at2"/>
<dbReference type="GO" id="GO:0034599">
    <property type="term" value="P:cellular response to oxidative stress"/>
    <property type="evidence" value="ECO:0007669"/>
    <property type="project" value="TreeGrafter"/>
</dbReference>
<evidence type="ECO:0000256" key="3">
    <source>
        <dbReference type="ARBA" id="ARBA00022741"/>
    </source>
</evidence>
<evidence type="ECO:0000256" key="4">
    <source>
        <dbReference type="ARBA" id="ARBA00047776"/>
    </source>
</evidence>
<dbReference type="Proteomes" id="UP000035860">
    <property type="component" value="Unassembled WGS sequence"/>
</dbReference>
<keyword evidence="7" id="KW-1185">Reference proteome</keyword>
<dbReference type="InterPro" id="IPR033892">
    <property type="entry name" value="FNR_bac"/>
</dbReference>
<name>A0A066UCD1_9GAMM</name>
<accession>A0A066UCD1</accession>
<sequence>MSDQNATPIKVLSKTVWSPTLFSFTTTRPDGFRFDAGQFVRLGVAPDELIANANQPKPAISAKIFRAYSVVSSPYDEHLEFFSVVVPDGAFTCQLQHLQVGDALYLNPEPFGFLTLARYQEPAPKDLWLLATGTGLAPFLSMLGDFDTWQNYDDIVLAYSARTQAELAYIDKIQELQASFGELVENAARFHFIPIVTREDVADCLHDRLPTLIANGELENHATIPLSPETSHVMLCGNPQMVDDTKEALKVKGLTMNRRGVGNIAVENYW</sequence>
<evidence type="ECO:0000313" key="6">
    <source>
        <dbReference type="EMBL" id="KDN24735.1"/>
    </source>
</evidence>
<evidence type="ECO:0000256" key="2">
    <source>
        <dbReference type="ARBA" id="ARBA00013223"/>
    </source>
</evidence>
<evidence type="ECO:0000313" key="7">
    <source>
        <dbReference type="Proteomes" id="UP000035860"/>
    </source>
</evidence>
<dbReference type="PANTHER" id="PTHR47878:SF2">
    <property type="entry name" value="OXIDOREDUCTASE FAD_NAD(P)-BINDING DOMAIN PROTEIN"/>
    <property type="match status" value="1"/>
</dbReference>
<keyword evidence="3" id="KW-0547">Nucleotide-binding</keyword>
<dbReference type="eggNOG" id="COG1018">
    <property type="taxonomic scope" value="Bacteria"/>
</dbReference>
<comment type="catalytic activity">
    <reaction evidence="4">
        <text>2 reduced [2Fe-2S]-[ferredoxin] + NADP(+) + H(+) = 2 oxidized [2Fe-2S]-[ferredoxin] + NADPH</text>
        <dbReference type="Rhea" id="RHEA:20125"/>
        <dbReference type="Rhea" id="RHEA-COMP:10000"/>
        <dbReference type="Rhea" id="RHEA-COMP:10001"/>
        <dbReference type="ChEBI" id="CHEBI:15378"/>
        <dbReference type="ChEBI" id="CHEBI:33737"/>
        <dbReference type="ChEBI" id="CHEBI:33738"/>
        <dbReference type="ChEBI" id="CHEBI:57783"/>
        <dbReference type="ChEBI" id="CHEBI:58349"/>
        <dbReference type="EC" id="1.18.1.2"/>
    </reaction>
</comment>
<dbReference type="Gene3D" id="3.40.50.80">
    <property type="entry name" value="Nucleotide-binding domain of ferredoxin-NADP reductase (FNR) module"/>
    <property type="match status" value="1"/>
</dbReference>
<dbReference type="GO" id="GO:0000166">
    <property type="term" value="F:nucleotide binding"/>
    <property type="evidence" value="ECO:0007669"/>
    <property type="project" value="UniProtKB-KW"/>
</dbReference>
<evidence type="ECO:0000259" key="5">
    <source>
        <dbReference type="PROSITE" id="PS51384"/>
    </source>
</evidence>
<dbReference type="InterPro" id="IPR017938">
    <property type="entry name" value="Riboflavin_synthase-like_b-brl"/>
</dbReference>
<dbReference type="Pfam" id="PF00175">
    <property type="entry name" value="NAD_binding_1"/>
    <property type="match status" value="1"/>
</dbReference>
<dbReference type="GO" id="GO:0042167">
    <property type="term" value="P:heme catabolic process"/>
    <property type="evidence" value="ECO:0007669"/>
    <property type="project" value="TreeGrafter"/>
</dbReference>